<dbReference type="InterPro" id="IPR013762">
    <property type="entry name" value="Integrase-like_cat_sf"/>
</dbReference>
<evidence type="ECO:0000256" key="1">
    <source>
        <dbReference type="ARBA" id="ARBA00023172"/>
    </source>
</evidence>
<dbReference type="InterPro" id="IPR050090">
    <property type="entry name" value="Tyrosine_recombinase_XerCD"/>
</dbReference>
<evidence type="ECO:0000313" key="3">
    <source>
        <dbReference type="EMBL" id="HIS83061.1"/>
    </source>
</evidence>
<dbReference type="PANTHER" id="PTHR30349:SF82">
    <property type="entry name" value="INTEGRASE_RECOMBINASE YOEC-RELATED"/>
    <property type="match status" value="1"/>
</dbReference>
<evidence type="ECO:0000259" key="2">
    <source>
        <dbReference type="PROSITE" id="PS51898"/>
    </source>
</evidence>
<keyword evidence="1" id="KW-0233">DNA recombination</keyword>
<reference evidence="3" key="1">
    <citation type="submission" date="2020-10" db="EMBL/GenBank/DDBJ databases">
        <authorList>
            <person name="Gilroy R."/>
        </authorList>
    </citation>
    <scope>NUCLEOTIDE SEQUENCE</scope>
    <source>
        <strain evidence="3">CHK152-2994</strain>
    </source>
</reference>
<dbReference type="SUPFAM" id="SSF56349">
    <property type="entry name" value="DNA breaking-rejoining enzymes"/>
    <property type="match status" value="1"/>
</dbReference>
<dbReference type="GO" id="GO:0003677">
    <property type="term" value="F:DNA binding"/>
    <property type="evidence" value="ECO:0007669"/>
    <property type="project" value="InterPro"/>
</dbReference>
<dbReference type="GO" id="GO:0006310">
    <property type="term" value="P:DNA recombination"/>
    <property type="evidence" value="ECO:0007669"/>
    <property type="project" value="UniProtKB-KW"/>
</dbReference>
<name>A0A9D1K407_9BACT</name>
<organism evidence="3 4">
    <name type="scientific">Candidatus Scatenecus faecavium</name>
    <dbReference type="NCBI Taxonomy" id="2840915"/>
    <lineage>
        <taxon>Bacteria</taxon>
        <taxon>Candidatus Scatenecus</taxon>
    </lineage>
</organism>
<dbReference type="PROSITE" id="PS51898">
    <property type="entry name" value="TYR_RECOMBINASE"/>
    <property type="match status" value="1"/>
</dbReference>
<comment type="caution">
    <text evidence="3">The sequence shown here is derived from an EMBL/GenBank/DDBJ whole genome shotgun (WGS) entry which is preliminary data.</text>
</comment>
<gene>
    <name evidence="3" type="ORF">IAD41_05590</name>
</gene>
<accession>A0A9D1K407</accession>
<protein>
    <submittedName>
        <fullName evidence="3">Site-specific integrase</fullName>
    </submittedName>
</protein>
<dbReference type="EMBL" id="DVJO01000121">
    <property type="protein sequence ID" value="HIS83061.1"/>
    <property type="molecule type" value="Genomic_DNA"/>
</dbReference>
<dbReference type="AlphaFoldDB" id="A0A9D1K407"/>
<proteinExistence type="predicted"/>
<dbReference type="Gene3D" id="1.10.443.10">
    <property type="entry name" value="Intergrase catalytic core"/>
    <property type="match status" value="1"/>
</dbReference>
<dbReference type="CDD" id="cd01192">
    <property type="entry name" value="INT_C_like_3"/>
    <property type="match status" value="1"/>
</dbReference>
<dbReference type="InterPro" id="IPR011010">
    <property type="entry name" value="DNA_brk_join_enz"/>
</dbReference>
<evidence type="ECO:0000313" key="4">
    <source>
        <dbReference type="Proteomes" id="UP000824139"/>
    </source>
</evidence>
<dbReference type="Pfam" id="PF00589">
    <property type="entry name" value="Phage_integrase"/>
    <property type="match status" value="1"/>
</dbReference>
<reference evidence="3" key="2">
    <citation type="journal article" date="2021" name="PeerJ">
        <title>Extensive microbial diversity within the chicken gut microbiome revealed by metagenomics and culture.</title>
        <authorList>
            <person name="Gilroy R."/>
            <person name="Ravi A."/>
            <person name="Getino M."/>
            <person name="Pursley I."/>
            <person name="Horton D.L."/>
            <person name="Alikhan N.F."/>
            <person name="Baker D."/>
            <person name="Gharbi K."/>
            <person name="Hall N."/>
            <person name="Watson M."/>
            <person name="Adriaenssens E.M."/>
            <person name="Foster-Nyarko E."/>
            <person name="Jarju S."/>
            <person name="Secka A."/>
            <person name="Antonio M."/>
            <person name="Oren A."/>
            <person name="Chaudhuri R.R."/>
            <person name="La Ragione R."/>
            <person name="Hildebrand F."/>
            <person name="Pallen M.J."/>
        </authorList>
    </citation>
    <scope>NUCLEOTIDE SEQUENCE</scope>
    <source>
        <strain evidence="3">CHK152-2994</strain>
    </source>
</reference>
<dbReference type="GO" id="GO:0015074">
    <property type="term" value="P:DNA integration"/>
    <property type="evidence" value="ECO:0007669"/>
    <property type="project" value="InterPro"/>
</dbReference>
<dbReference type="InterPro" id="IPR002104">
    <property type="entry name" value="Integrase_catalytic"/>
</dbReference>
<feature type="domain" description="Tyr recombinase" evidence="2">
    <location>
        <begin position="3"/>
        <end position="177"/>
    </location>
</feature>
<dbReference type="PANTHER" id="PTHR30349">
    <property type="entry name" value="PHAGE INTEGRASE-RELATED"/>
    <property type="match status" value="1"/>
</dbReference>
<dbReference type="Proteomes" id="UP000824139">
    <property type="component" value="Unassembled WGS sequence"/>
</dbReference>
<sequence>MKHLVEPIRDKKQIKAVENYLAKKSPRNRLLFVLGCNSGLRVSDILSLDVKDVRNKTHIELNEQKTGKCKRFPINDKLKKLLNDFIKDKEDDEPLFLSQKQRRLDRSQVYRMLNETCKAVGVNANIGTHSMRKSMGYHHYKQFKDVAMLQMIFNHSSPQITLRYIGISQDEIDNSYRQFEL</sequence>